<keyword evidence="1" id="KW-0175">Coiled coil</keyword>
<comment type="caution">
    <text evidence="3">The sequence shown here is derived from an EMBL/GenBank/DDBJ whole genome shotgun (WGS) entry which is preliminary data.</text>
</comment>
<protein>
    <recommendedName>
        <fullName evidence="5">DUF3618 domain-containing protein</fullName>
    </recommendedName>
</protein>
<evidence type="ECO:0000313" key="3">
    <source>
        <dbReference type="EMBL" id="GAA1662808.1"/>
    </source>
</evidence>
<gene>
    <name evidence="3" type="ORF">GCM10009830_05130</name>
</gene>
<dbReference type="EMBL" id="BAAAQF010000002">
    <property type="protein sequence ID" value="GAA1662808.1"/>
    <property type="molecule type" value="Genomic_DNA"/>
</dbReference>
<feature type="coiled-coil region" evidence="1">
    <location>
        <begin position="11"/>
        <end position="61"/>
    </location>
</feature>
<proteinExistence type="predicted"/>
<dbReference type="Proteomes" id="UP001499851">
    <property type="component" value="Unassembled WGS sequence"/>
</dbReference>
<name>A0ABN2FZQ8_9ACTN</name>
<feature type="region of interest" description="Disordered" evidence="2">
    <location>
        <begin position="127"/>
        <end position="160"/>
    </location>
</feature>
<sequence length="258" mass="26907">MAGLLEVAAKIAADKEQVAQLAALLAAMKDQAEQTAGAIAAVGVEQRAADMRRAAEAVEEAEALRLALEGGLEKARWQAMSAVHGKMGPGARGSGPGGAFIAADGTVITSDGGSAIGHLDAVPPHVRQDPTPSGQELTGVDPTLSPFQKEHEGASDDTKMGKLSRFGRKAVRNTGDLVEASKNIIDARANTIERDYDPWGPTAHTITETPTPPSQTPVFQRSEIGDVRSADVVGTSIVVAVIAVEGLSRILRKRKHGE</sequence>
<keyword evidence="4" id="KW-1185">Reference proteome</keyword>
<accession>A0ABN2FZQ8</accession>
<reference evidence="3 4" key="1">
    <citation type="journal article" date="2019" name="Int. J. Syst. Evol. Microbiol.">
        <title>The Global Catalogue of Microorganisms (GCM) 10K type strain sequencing project: providing services to taxonomists for standard genome sequencing and annotation.</title>
        <authorList>
            <consortium name="The Broad Institute Genomics Platform"/>
            <consortium name="The Broad Institute Genome Sequencing Center for Infectious Disease"/>
            <person name="Wu L."/>
            <person name="Ma J."/>
        </authorList>
    </citation>
    <scope>NUCLEOTIDE SEQUENCE [LARGE SCALE GENOMIC DNA]</scope>
    <source>
        <strain evidence="3 4">JCM 16001</strain>
    </source>
</reference>
<organism evidence="3 4">
    <name type="scientific">Glycomyces endophyticus</name>
    <dbReference type="NCBI Taxonomy" id="480996"/>
    <lineage>
        <taxon>Bacteria</taxon>
        <taxon>Bacillati</taxon>
        <taxon>Actinomycetota</taxon>
        <taxon>Actinomycetes</taxon>
        <taxon>Glycomycetales</taxon>
        <taxon>Glycomycetaceae</taxon>
        <taxon>Glycomyces</taxon>
    </lineage>
</organism>
<evidence type="ECO:0000313" key="4">
    <source>
        <dbReference type="Proteomes" id="UP001499851"/>
    </source>
</evidence>
<dbReference type="RefSeq" id="WP_344481338.1">
    <property type="nucleotide sequence ID" value="NZ_BAAAQF010000002.1"/>
</dbReference>
<feature type="compositionally biased region" description="Basic and acidic residues" evidence="2">
    <location>
        <begin position="148"/>
        <end position="160"/>
    </location>
</feature>
<evidence type="ECO:0000256" key="2">
    <source>
        <dbReference type="SAM" id="MobiDB-lite"/>
    </source>
</evidence>
<evidence type="ECO:0008006" key="5">
    <source>
        <dbReference type="Google" id="ProtNLM"/>
    </source>
</evidence>
<evidence type="ECO:0000256" key="1">
    <source>
        <dbReference type="SAM" id="Coils"/>
    </source>
</evidence>